<reference evidence="4" key="1">
    <citation type="submission" date="2010-07" db="EMBL/GenBank/DDBJ databases">
        <title>The complete genome of Methanosalsum zhilinae DSM 4017.</title>
        <authorList>
            <consortium name="US DOE Joint Genome Institute (JGI-PGF)"/>
            <person name="Lucas S."/>
            <person name="Copeland A."/>
            <person name="Lapidus A."/>
            <person name="Glavina del Rio T."/>
            <person name="Dalin E."/>
            <person name="Tice H."/>
            <person name="Bruce D."/>
            <person name="Goodwin L."/>
            <person name="Pitluck S."/>
            <person name="Kyrpides N."/>
            <person name="Mavromatis K."/>
            <person name="Ovchinnikova G."/>
            <person name="Daligault H."/>
            <person name="Detter J.C."/>
            <person name="Han C."/>
            <person name="Tapia R."/>
            <person name="Larimer F."/>
            <person name="Land M."/>
            <person name="Hauser L."/>
            <person name="Markowitz V."/>
            <person name="Cheng J.-F."/>
            <person name="Hugenholtz P."/>
            <person name="Woyke T."/>
            <person name="Wu D."/>
            <person name="Spring S."/>
            <person name="Schueler E."/>
            <person name="Brambilla E."/>
            <person name="Klenk H.-P."/>
            <person name="Eisen J.A."/>
        </authorList>
    </citation>
    <scope>NUCLEOTIDE SEQUENCE</scope>
    <source>
        <strain evidence="4">DSM 4017</strain>
    </source>
</reference>
<dbReference type="RefSeq" id="WP_013898221.1">
    <property type="nucleotide sequence ID" value="NC_015676.1"/>
</dbReference>
<evidence type="ECO:0000313" key="4">
    <source>
        <dbReference type="EMBL" id="AEH60782.1"/>
    </source>
</evidence>
<evidence type="ECO:0000256" key="1">
    <source>
        <dbReference type="ARBA" id="ARBA00006243"/>
    </source>
</evidence>
<dbReference type="Pfam" id="PF02769">
    <property type="entry name" value="AIRS_C"/>
    <property type="match status" value="1"/>
</dbReference>
<proteinExistence type="inferred from homology"/>
<feature type="domain" description="PurM-like C-terminal" evidence="3">
    <location>
        <begin position="170"/>
        <end position="327"/>
    </location>
</feature>
<sequence length="349" mass="37173">MQDRKIITMEHGAGGELMQALIKNTVLKNFSNKTAGRVGLDQLDDGATITFDQTEMTGEIVVTTDSYVIKPPVFPDSDIGRLSVSGTINDLAVMGATPLALTCALILPDGFKVELLERIIKSMNTAAEEVNVPIVTGDTKTIEKRGLDSIIVNTTGIGFANTIIQDSGLQAGDSIIINGFIADHGMALLLHREKLDLSAELISDAAPLWNMIESILSIKGPDGKPVVTAMKDPTRGGIAGTLNEMAKKSGNGIIIEENAIPVRSSVFSACEMLGIDPLEVANEGKVIIGVKSNYTEQILSVLKKHEYGINSAVIGKVTGDHKGKVLLKTKIGSLRYVNIPSGELIPRIC</sequence>
<dbReference type="KEGG" id="mzh:Mzhil_0920"/>
<dbReference type="HOGENOM" id="CLU_049733_0_0_2"/>
<dbReference type="InterPro" id="IPR010918">
    <property type="entry name" value="PurM-like_C_dom"/>
</dbReference>
<dbReference type="PANTHER" id="PTHR30303:SF0">
    <property type="entry name" value="CARBAMOYL DEHYDRATASE HYPE"/>
    <property type="match status" value="1"/>
</dbReference>
<dbReference type="SUPFAM" id="SSF55326">
    <property type="entry name" value="PurM N-terminal domain-like"/>
    <property type="match status" value="1"/>
</dbReference>
<comment type="similarity">
    <text evidence="1">Belongs to the HypE family.</text>
</comment>
<protein>
    <submittedName>
        <fullName evidence="4">Hydrogenase expression/formation protein HypE</fullName>
    </submittedName>
</protein>
<evidence type="ECO:0000259" key="3">
    <source>
        <dbReference type="Pfam" id="PF02769"/>
    </source>
</evidence>
<accession>F7XLC4</accession>
<dbReference type="GO" id="GO:0051604">
    <property type="term" value="P:protein maturation"/>
    <property type="evidence" value="ECO:0007669"/>
    <property type="project" value="TreeGrafter"/>
</dbReference>
<evidence type="ECO:0000313" key="5">
    <source>
        <dbReference type="Proteomes" id="UP000006622"/>
    </source>
</evidence>
<dbReference type="Proteomes" id="UP000006622">
    <property type="component" value="Chromosome"/>
</dbReference>
<dbReference type="PANTHER" id="PTHR30303">
    <property type="entry name" value="HYDROGENASE ISOENZYMES FORMATION PROTEIN HYPE"/>
    <property type="match status" value="1"/>
</dbReference>
<dbReference type="InterPro" id="IPR016188">
    <property type="entry name" value="PurM-like_N"/>
</dbReference>
<dbReference type="CDD" id="cd02197">
    <property type="entry name" value="HypE"/>
    <property type="match status" value="1"/>
</dbReference>
<dbReference type="SUPFAM" id="SSF56042">
    <property type="entry name" value="PurM C-terminal domain-like"/>
    <property type="match status" value="1"/>
</dbReference>
<dbReference type="InterPro" id="IPR011854">
    <property type="entry name" value="HypE"/>
</dbReference>
<organism evidence="4 5">
    <name type="scientific">Methanosalsum zhilinae (strain DSM 4017 / NBRC 107636 / OCM 62 / WeN5)</name>
    <name type="common">Methanohalophilus zhilinae</name>
    <dbReference type="NCBI Taxonomy" id="679901"/>
    <lineage>
        <taxon>Archaea</taxon>
        <taxon>Methanobacteriati</taxon>
        <taxon>Methanobacteriota</taxon>
        <taxon>Stenosarchaea group</taxon>
        <taxon>Methanomicrobia</taxon>
        <taxon>Methanosarcinales</taxon>
        <taxon>Methanosarcinaceae</taxon>
        <taxon>Methanosalsum</taxon>
    </lineage>
</organism>
<dbReference type="STRING" id="679901.Mzhil_0920"/>
<dbReference type="GeneID" id="10822542"/>
<dbReference type="Gene3D" id="3.30.1330.10">
    <property type="entry name" value="PurM-like, N-terminal domain"/>
    <property type="match status" value="1"/>
</dbReference>
<dbReference type="EMBL" id="CP002101">
    <property type="protein sequence ID" value="AEH60782.1"/>
    <property type="molecule type" value="Genomic_DNA"/>
</dbReference>
<dbReference type="OrthoDB" id="31494at2157"/>
<keyword evidence="5" id="KW-1185">Reference proteome</keyword>
<gene>
    <name evidence="4" type="ordered locus">Mzhil_0920</name>
</gene>
<feature type="domain" description="PurM-like N-terminal" evidence="2">
    <location>
        <begin position="44"/>
        <end position="159"/>
    </location>
</feature>
<dbReference type="InterPro" id="IPR036676">
    <property type="entry name" value="PurM-like_C_sf"/>
</dbReference>
<dbReference type="Pfam" id="PF00586">
    <property type="entry name" value="AIRS"/>
    <property type="match status" value="1"/>
</dbReference>
<dbReference type="PIRSF" id="PIRSF005644">
    <property type="entry name" value="Hdrgns_mtr_HypE"/>
    <property type="match status" value="1"/>
</dbReference>
<dbReference type="InterPro" id="IPR036921">
    <property type="entry name" value="PurM-like_N_sf"/>
</dbReference>
<evidence type="ECO:0000259" key="2">
    <source>
        <dbReference type="Pfam" id="PF00586"/>
    </source>
</evidence>
<name>F7XLC4_METZD</name>
<dbReference type="Gene3D" id="3.90.650.10">
    <property type="entry name" value="PurM-like C-terminal domain"/>
    <property type="match status" value="1"/>
</dbReference>
<dbReference type="AlphaFoldDB" id="F7XLC4"/>
<dbReference type="NCBIfam" id="TIGR02124">
    <property type="entry name" value="hypE"/>
    <property type="match status" value="1"/>
</dbReference>